<sequence>MKLEHIVLHQIVKEQKGKPSLKTSNSLLPVNNDTEEFVEKIIKSYSAKNPTYGVFEEDKILYPFQTYVEEYIENKDFLDFSLRSMEILKKEIDLPTTTGGYVVFIHYTENSKDFLITIMLDNSTSFSVNDVNLTIRKLRSLDIDRLARANRINFEKWKNKAPQYLSFIKGTRGISIYFQKFIGSTDMTSSRENSDKLKVAMASYMSLNSYTTSKKRDVFHKVGNYSLKKFEADEDIELKAISALMDEQNPEDFLEWVTNNNEIEVSGSFRVTQKSHLKFLNKEIIKEKGYLLEFDRGLIGSKIRKNGSTIVIRDVPAELLRNL</sequence>
<dbReference type="EMBL" id="WELG01000002">
    <property type="protein sequence ID" value="KAB7528428.1"/>
    <property type="molecule type" value="Genomic_DNA"/>
</dbReference>
<protein>
    <recommendedName>
        <fullName evidence="6">Nucleoid-associated protein</fullName>
    </recommendedName>
</protein>
<dbReference type="InterPro" id="IPR007358">
    <property type="entry name" value="Nucleoid_associated_NdpA"/>
</dbReference>
<gene>
    <name evidence="4" type="ORF">F8C76_11230</name>
</gene>
<evidence type="ECO:0000256" key="3">
    <source>
        <dbReference type="ARBA" id="ARBA00022490"/>
    </source>
</evidence>
<proteinExistence type="inferred from homology"/>
<reference evidence="4 5" key="1">
    <citation type="submission" date="2019-10" db="EMBL/GenBank/DDBJ databases">
        <title>Muricauda olearia CL-SS4 JCM15563 genome.</title>
        <authorList>
            <person name="Liu L."/>
        </authorList>
    </citation>
    <scope>NUCLEOTIDE SEQUENCE [LARGE SCALE GENOMIC DNA]</scope>
    <source>
        <strain evidence="4 5">CL-SS4</strain>
    </source>
</reference>
<dbReference type="RefSeq" id="WP_152131801.1">
    <property type="nucleotide sequence ID" value="NZ_WELG01000002.1"/>
</dbReference>
<keyword evidence="3" id="KW-0963">Cytoplasm</keyword>
<dbReference type="GO" id="GO:0043590">
    <property type="term" value="C:bacterial nucleoid"/>
    <property type="evidence" value="ECO:0007669"/>
    <property type="project" value="TreeGrafter"/>
</dbReference>
<dbReference type="AlphaFoldDB" id="A0A6I1DUH3"/>
<evidence type="ECO:0000313" key="4">
    <source>
        <dbReference type="EMBL" id="KAB7528428.1"/>
    </source>
</evidence>
<evidence type="ECO:0000313" key="5">
    <source>
        <dbReference type="Proteomes" id="UP000429785"/>
    </source>
</evidence>
<evidence type="ECO:0000256" key="2">
    <source>
        <dbReference type="ARBA" id="ARBA00009035"/>
    </source>
</evidence>
<dbReference type="OrthoDB" id="9131762at2"/>
<comment type="subcellular location">
    <subcellularLocation>
        <location evidence="1">Cytoplasm</location>
    </subcellularLocation>
</comment>
<dbReference type="GO" id="GO:0005737">
    <property type="term" value="C:cytoplasm"/>
    <property type="evidence" value="ECO:0007669"/>
    <property type="project" value="UniProtKB-SubCell"/>
</dbReference>
<comment type="caution">
    <text evidence="4">The sequence shown here is derived from an EMBL/GenBank/DDBJ whole genome shotgun (WGS) entry which is preliminary data.</text>
</comment>
<comment type="similarity">
    <text evidence="2">Belongs to the YejK family.</text>
</comment>
<dbReference type="GO" id="GO:0003727">
    <property type="term" value="F:single-stranded RNA binding"/>
    <property type="evidence" value="ECO:0007669"/>
    <property type="project" value="TreeGrafter"/>
</dbReference>
<dbReference type="PANTHER" id="PTHR38772:SF1">
    <property type="entry name" value="NUCLEOID-ASSOCIATED PROTEIN YEJK"/>
    <property type="match status" value="1"/>
</dbReference>
<dbReference type="GO" id="GO:0003690">
    <property type="term" value="F:double-stranded DNA binding"/>
    <property type="evidence" value="ECO:0007669"/>
    <property type="project" value="TreeGrafter"/>
</dbReference>
<dbReference type="PANTHER" id="PTHR38772">
    <property type="match status" value="1"/>
</dbReference>
<dbReference type="Pfam" id="PF04245">
    <property type="entry name" value="NA37"/>
    <property type="match status" value="1"/>
</dbReference>
<dbReference type="Proteomes" id="UP000429785">
    <property type="component" value="Unassembled WGS sequence"/>
</dbReference>
<name>A0A6I1DUH3_9FLAO</name>
<organism evidence="4 5">
    <name type="scientific">Flagellimonas olearia</name>
    <dbReference type="NCBI Taxonomy" id="552546"/>
    <lineage>
        <taxon>Bacteria</taxon>
        <taxon>Pseudomonadati</taxon>
        <taxon>Bacteroidota</taxon>
        <taxon>Flavobacteriia</taxon>
        <taxon>Flavobacteriales</taxon>
        <taxon>Flavobacteriaceae</taxon>
        <taxon>Flagellimonas</taxon>
    </lineage>
</organism>
<evidence type="ECO:0008006" key="6">
    <source>
        <dbReference type="Google" id="ProtNLM"/>
    </source>
</evidence>
<evidence type="ECO:0000256" key="1">
    <source>
        <dbReference type="ARBA" id="ARBA00004496"/>
    </source>
</evidence>
<accession>A0A6I1DUH3</accession>